<feature type="domain" description="FHA" evidence="3">
    <location>
        <begin position="337"/>
        <end position="384"/>
    </location>
</feature>
<dbReference type="GO" id="GO:0006508">
    <property type="term" value="P:proteolysis"/>
    <property type="evidence" value="ECO:0007669"/>
    <property type="project" value="UniProtKB-KW"/>
</dbReference>
<dbReference type="PANTHER" id="PTHR43019">
    <property type="entry name" value="SERINE ENDOPROTEASE DEGS"/>
    <property type="match status" value="1"/>
</dbReference>
<dbReference type="PANTHER" id="PTHR43019:SF23">
    <property type="entry name" value="PROTEASE DO-LIKE 5, CHLOROPLASTIC"/>
    <property type="match status" value="1"/>
</dbReference>
<keyword evidence="4" id="KW-0378">Hydrolase</keyword>
<organism evidence="4">
    <name type="scientific">uncultured bacterium contig00006</name>
    <dbReference type="NCBI Taxonomy" id="1181498"/>
    <lineage>
        <taxon>Bacteria</taxon>
        <taxon>environmental samples</taxon>
    </lineage>
</organism>
<dbReference type="PROSITE" id="PS51257">
    <property type="entry name" value="PROKAR_LIPOPROTEIN"/>
    <property type="match status" value="1"/>
</dbReference>
<dbReference type="EMBL" id="JQ844179">
    <property type="protein sequence ID" value="AGS51975.1"/>
    <property type="molecule type" value="Genomic_DNA"/>
</dbReference>
<dbReference type="Gene3D" id="2.60.200.20">
    <property type="match status" value="1"/>
</dbReference>
<reference evidence="4" key="1">
    <citation type="submission" date="2012-03" db="EMBL/GenBank/DDBJ databases">
        <title>Functional metagenomics reveals considerable lignocellulase gene clusters in the gut microbiome of a wood-feeding higher termite.</title>
        <authorList>
            <person name="Liu N."/>
        </authorList>
    </citation>
    <scope>NUCLEOTIDE SEQUENCE</scope>
</reference>
<keyword evidence="1" id="KW-0812">Transmembrane</keyword>
<feature type="transmembrane region" description="Helical" evidence="1">
    <location>
        <begin position="261"/>
        <end position="282"/>
    </location>
</feature>
<dbReference type="Pfam" id="PF00498">
    <property type="entry name" value="FHA"/>
    <property type="match status" value="1"/>
</dbReference>
<dbReference type="PROSITE" id="PS50006">
    <property type="entry name" value="FHA_DOMAIN"/>
    <property type="match status" value="1"/>
</dbReference>
<evidence type="ECO:0000313" key="4">
    <source>
        <dbReference type="EMBL" id="AGS51975.1"/>
    </source>
</evidence>
<dbReference type="EC" id="3.4.21.-" evidence="4"/>
<sequence>MSKRVIRIVAAVCLAATALSLSSCSLVASGTGFADAKDSVVLIVSDVGMGSGFAIGEPNKPVQYVATNAHCVLYEDGTKSSNVSVYFSYAANSFMRAEIIWSDTKKDLAVLRLPETTTEREAMVFCPSDKIDIYGEFYALGYPGSASFADDFKSYDKKDIAHTRGGIQKQTRVGDREVYLLDLAINPGNSGGPLVNTKGEVVGINTFKMNQYQIWTNDEGEVVDWEVINTANYAVAIDELIIGIDGLRIPYTIAGDVNTTAVVVLGLSVLAALAAAALLLVLTTKRKRPAAAGYPNANPAAQASAPAYTPAQTAARAYIRGLSGYFANRSFDIGQRLLVGRDSGSCAVAFPLDAAGVSGVHCELTFDGAVVYLRDLGSSYGTFLADGGRLEAKTPYRLTTGARFYVGSADNTFELGLM</sequence>
<dbReference type="PRINTS" id="PR00834">
    <property type="entry name" value="PROTEASES2C"/>
</dbReference>
<dbReference type="Gene3D" id="2.40.10.120">
    <property type="match status" value="1"/>
</dbReference>
<dbReference type="SMART" id="SM00240">
    <property type="entry name" value="FHA"/>
    <property type="match status" value="1"/>
</dbReference>
<dbReference type="GO" id="GO:0004252">
    <property type="term" value="F:serine-type endopeptidase activity"/>
    <property type="evidence" value="ECO:0007669"/>
    <property type="project" value="InterPro"/>
</dbReference>
<keyword evidence="4" id="KW-0645">Protease</keyword>
<dbReference type="InterPro" id="IPR008984">
    <property type="entry name" value="SMAD_FHA_dom_sf"/>
</dbReference>
<proteinExistence type="predicted"/>
<evidence type="ECO:0000259" key="3">
    <source>
        <dbReference type="PROSITE" id="PS50006"/>
    </source>
</evidence>
<dbReference type="InterPro" id="IPR000253">
    <property type="entry name" value="FHA_dom"/>
</dbReference>
<keyword evidence="2" id="KW-0732">Signal</keyword>
<feature type="chain" id="PRO_5032330313" evidence="2">
    <location>
        <begin position="29"/>
        <end position="418"/>
    </location>
</feature>
<evidence type="ECO:0000256" key="1">
    <source>
        <dbReference type="SAM" id="Phobius"/>
    </source>
</evidence>
<feature type="signal peptide" evidence="2">
    <location>
        <begin position="1"/>
        <end position="28"/>
    </location>
</feature>
<keyword evidence="1" id="KW-0472">Membrane</keyword>
<evidence type="ECO:0000256" key="2">
    <source>
        <dbReference type="SAM" id="SignalP"/>
    </source>
</evidence>
<dbReference type="InterPro" id="IPR009003">
    <property type="entry name" value="Peptidase_S1_PA"/>
</dbReference>
<dbReference type="CDD" id="cd00060">
    <property type="entry name" value="FHA"/>
    <property type="match status" value="1"/>
</dbReference>
<dbReference type="SUPFAM" id="SSF49879">
    <property type="entry name" value="SMAD/FHA domain"/>
    <property type="match status" value="1"/>
</dbReference>
<dbReference type="AlphaFoldDB" id="A0A806JYG5"/>
<dbReference type="InterPro" id="IPR001940">
    <property type="entry name" value="Peptidase_S1C"/>
</dbReference>
<dbReference type="SUPFAM" id="SSF50494">
    <property type="entry name" value="Trypsin-like serine proteases"/>
    <property type="match status" value="1"/>
</dbReference>
<name>A0A806JYG5_9BACT</name>
<accession>A0A806JYG5</accession>
<dbReference type="Pfam" id="PF13365">
    <property type="entry name" value="Trypsin_2"/>
    <property type="match status" value="1"/>
</dbReference>
<keyword evidence="1" id="KW-1133">Transmembrane helix</keyword>
<protein>
    <submittedName>
        <fullName evidence="4">Serine protease DegP/HtrA do-like protein</fullName>
        <ecNumber evidence="4">3.4.21.-</ecNumber>
    </submittedName>
</protein>